<dbReference type="AlphaFoldDB" id="A0AAV7PFD4"/>
<feature type="region of interest" description="Disordered" evidence="1">
    <location>
        <begin position="173"/>
        <end position="212"/>
    </location>
</feature>
<comment type="caution">
    <text evidence="2">The sequence shown here is derived from an EMBL/GenBank/DDBJ whole genome shotgun (WGS) entry which is preliminary data.</text>
</comment>
<feature type="compositionally biased region" description="Polar residues" evidence="1">
    <location>
        <begin position="257"/>
        <end position="272"/>
    </location>
</feature>
<dbReference type="Proteomes" id="UP001066276">
    <property type="component" value="Chromosome 7"/>
</dbReference>
<feature type="region of interest" description="Disordered" evidence="1">
    <location>
        <begin position="246"/>
        <end position="272"/>
    </location>
</feature>
<evidence type="ECO:0000256" key="1">
    <source>
        <dbReference type="SAM" id="MobiDB-lite"/>
    </source>
</evidence>
<reference evidence="2" key="1">
    <citation type="journal article" date="2022" name="bioRxiv">
        <title>Sequencing and chromosome-scale assembly of the giantPleurodeles waltlgenome.</title>
        <authorList>
            <person name="Brown T."/>
            <person name="Elewa A."/>
            <person name="Iarovenko S."/>
            <person name="Subramanian E."/>
            <person name="Araus A.J."/>
            <person name="Petzold A."/>
            <person name="Susuki M."/>
            <person name="Suzuki K.-i.T."/>
            <person name="Hayashi T."/>
            <person name="Toyoda A."/>
            <person name="Oliveira C."/>
            <person name="Osipova E."/>
            <person name="Leigh N.D."/>
            <person name="Simon A."/>
            <person name="Yun M.H."/>
        </authorList>
    </citation>
    <scope>NUCLEOTIDE SEQUENCE</scope>
    <source>
        <strain evidence="2">20211129_DDA</strain>
        <tissue evidence="2">Liver</tissue>
    </source>
</reference>
<accession>A0AAV7PFD4</accession>
<name>A0AAV7PFD4_PLEWA</name>
<gene>
    <name evidence="2" type="ORF">NDU88_004498</name>
</gene>
<dbReference type="EMBL" id="JANPWB010000011">
    <property type="protein sequence ID" value="KAJ1126086.1"/>
    <property type="molecule type" value="Genomic_DNA"/>
</dbReference>
<sequence length="300" mass="32326">MICDMQSSQYTTALVKSDFLALLVPRGVVTPGAPQPLCGVFCRLRGSAPVGRKDGLASPLAAASGLVRCSRGRALLGPAPPPHGGLTIPARGARVYSVEAASPDRTDHAEAPACRGKWRYSRGREIGITRSHDDRDPGVSDVTPDFWVRVAGKKEDGQPQVSRESDAAILQMAKPTERASEDEEESKRSAGTADGSRTKGGTENPEPSEETLNSCHVHGGVWLKKMLQGLVHLLSHHDRYSIQSQRLTVEEQPRDAPNTQLTAPGTGSPVQPSYRLSASLHNAPPKLKTNLKLHDLAKFW</sequence>
<keyword evidence="3" id="KW-1185">Reference proteome</keyword>
<proteinExistence type="predicted"/>
<protein>
    <submittedName>
        <fullName evidence="2">Uncharacterized protein</fullName>
    </submittedName>
</protein>
<evidence type="ECO:0000313" key="3">
    <source>
        <dbReference type="Proteomes" id="UP001066276"/>
    </source>
</evidence>
<evidence type="ECO:0000313" key="2">
    <source>
        <dbReference type="EMBL" id="KAJ1126086.1"/>
    </source>
</evidence>
<organism evidence="2 3">
    <name type="scientific">Pleurodeles waltl</name>
    <name type="common">Iberian ribbed newt</name>
    <dbReference type="NCBI Taxonomy" id="8319"/>
    <lineage>
        <taxon>Eukaryota</taxon>
        <taxon>Metazoa</taxon>
        <taxon>Chordata</taxon>
        <taxon>Craniata</taxon>
        <taxon>Vertebrata</taxon>
        <taxon>Euteleostomi</taxon>
        <taxon>Amphibia</taxon>
        <taxon>Batrachia</taxon>
        <taxon>Caudata</taxon>
        <taxon>Salamandroidea</taxon>
        <taxon>Salamandridae</taxon>
        <taxon>Pleurodelinae</taxon>
        <taxon>Pleurodeles</taxon>
    </lineage>
</organism>